<evidence type="ECO:0000256" key="2">
    <source>
        <dbReference type="ARBA" id="ARBA00022679"/>
    </source>
</evidence>
<accession>A0AAD9K9W8</accession>
<evidence type="ECO:0000256" key="1">
    <source>
        <dbReference type="ARBA" id="ARBA00022676"/>
    </source>
</evidence>
<keyword evidence="3" id="KW-0333">Golgi apparatus</keyword>
<keyword evidence="1 3" id="KW-0328">Glycosyltransferase</keyword>
<dbReference type="PANTHER" id="PTHR11927:SF9">
    <property type="entry name" value="L-FUCOSYLTRANSFERASE"/>
    <property type="match status" value="1"/>
</dbReference>
<keyword evidence="3" id="KW-0735">Signal-anchor</keyword>
<evidence type="ECO:0000313" key="5">
    <source>
        <dbReference type="Proteomes" id="UP001208570"/>
    </source>
</evidence>
<reference evidence="4" key="1">
    <citation type="journal article" date="2023" name="Mol. Biol. Evol.">
        <title>Third-Generation Sequencing Reveals the Adaptive Role of the Epigenome in Three Deep-Sea Polychaetes.</title>
        <authorList>
            <person name="Perez M."/>
            <person name="Aroh O."/>
            <person name="Sun Y."/>
            <person name="Lan Y."/>
            <person name="Juniper S.K."/>
            <person name="Young C.R."/>
            <person name="Angers B."/>
            <person name="Qian P.Y."/>
        </authorList>
    </citation>
    <scope>NUCLEOTIDE SEQUENCE</scope>
    <source>
        <strain evidence="4">P08H-3</strain>
    </source>
</reference>
<proteinExistence type="inferred from homology"/>
<dbReference type="PANTHER" id="PTHR11927">
    <property type="entry name" value="GALACTOSIDE 2-L-FUCOSYLTRANSFERASE"/>
    <property type="match status" value="1"/>
</dbReference>
<dbReference type="Proteomes" id="UP001208570">
    <property type="component" value="Unassembled WGS sequence"/>
</dbReference>
<dbReference type="AlphaFoldDB" id="A0AAD9K9W8"/>
<comment type="pathway">
    <text evidence="3">Protein modification; protein glycosylation.</text>
</comment>
<organism evidence="4 5">
    <name type="scientific">Paralvinella palmiformis</name>
    <dbReference type="NCBI Taxonomy" id="53620"/>
    <lineage>
        <taxon>Eukaryota</taxon>
        <taxon>Metazoa</taxon>
        <taxon>Spiralia</taxon>
        <taxon>Lophotrochozoa</taxon>
        <taxon>Annelida</taxon>
        <taxon>Polychaeta</taxon>
        <taxon>Sedentaria</taxon>
        <taxon>Canalipalpata</taxon>
        <taxon>Terebellida</taxon>
        <taxon>Terebelliformia</taxon>
        <taxon>Alvinellidae</taxon>
        <taxon>Paralvinella</taxon>
    </lineage>
</organism>
<evidence type="ECO:0000313" key="4">
    <source>
        <dbReference type="EMBL" id="KAK2167764.1"/>
    </source>
</evidence>
<evidence type="ECO:0000256" key="3">
    <source>
        <dbReference type="RuleBase" id="RU363129"/>
    </source>
</evidence>
<comment type="caution">
    <text evidence="4">The sequence shown here is derived from an EMBL/GenBank/DDBJ whole genome shotgun (WGS) entry which is preliminary data.</text>
</comment>
<dbReference type="GO" id="GO:0008107">
    <property type="term" value="F:galactoside 2-alpha-L-fucosyltransferase activity"/>
    <property type="evidence" value="ECO:0007669"/>
    <property type="project" value="InterPro"/>
</dbReference>
<dbReference type="InterPro" id="IPR002516">
    <property type="entry name" value="Glyco_trans_11"/>
</dbReference>
<keyword evidence="5" id="KW-1185">Reference proteome</keyword>
<sequence>MSRRGGPPAVLRRTFVFLVLLTVLMVCLLETFHNDRLAQRPKYGLQRTYVAAECADRRLGNAMFIYAAVVGVAGRLNASTMMERSCRVVDVFTLSALVVSDLRLSLPMYAVYEEFGRRASAYDINIKKLRGGNTLLRGYFQSWRYFDEAFAEVRKEFVFAEGTSEAAAEFLGKSLPEGWKGRSFVRVGVHIRRGDLLKEYYKNYGYATADKEYFDRAMDYFKRRYSSVQFVVCSDDIRWAKENVLGDHVVYSEDHRDYEDMAILSRCNHTIISVGSFGWWAAWLANGTTIYYDNWPKEYSKLEYHVNKKTYFPPDWIPMR</sequence>
<keyword evidence="2 3" id="KW-0808">Transferase</keyword>
<keyword evidence="3" id="KW-0812">Transmembrane</keyword>
<dbReference type="EMBL" id="JAODUP010000024">
    <property type="protein sequence ID" value="KAK2167764.1"/>
    <property type="molecule type" value="Genomic_DNA"/>
</dbReference>
<comment type="subcellular location">
    <subcellularLocation>
        <location evidence="3">Golgi apparatus</location>
        <location evidence="3">Golgi stack membrane</location>
        <topology evidence="3">Single-pass type II membrane protein</topology>
    </subcellularLocation>
</comment>
<dbReference type="Gene3D" id="3.40.50.11350">
    <property type="match status" value="1"/>
</dbReference>
<name>A0AAD9K9W8_9ANNE</name>
<dbReference type="EC" id="2.4.1.-" evidence="3"/>
<dbReference type="CDD" id="cd11301">
    <property type="entry name" value="Fut1_Fut2_like"/>
    <property type="match status" value="1"/>
</dbReference>
<keyword evidence="3" id="KW-0325">Glycoprotein</keyword>
<comment type="similarity">
    <text evidence="3">Belongs to the glycosyltransferase 11 family.</text>
</comment>
<dbReference type="Pfam" id="PF01531">
    <property type="entry name" value="Glyco_transf_11"/>
    <property type="match status" value="1"/>
</dbReference>
<dbReference type="GO" id="GO:0005975">
    <property type="term" value="P:carbohydrate metabolic process"/>
    <property type="evidence" value="ECO:0007669"/>
    <property type="project" value="InterPro"/>
</dbReference>
<gene>
    <name evidence="4" type="ORF">LSH36_24g05012</name>
</gene>
<protein>
    <recommendedName>
        <fullName evidence="3">L-Fucosyltransferase</fullName>
        <ecNumber evidence="3">2.4.1.-</ecNumber>
    </recommendedName>
</protein>
<dbReference type="GO" id="GO:0032580">
    <property type="term" value="C:Golgi cisterna membrane"/>
    <property type="evidence" value="ECO:0007669"/>
    <property type="project" value="UniProtKB-SubCell"/>
</dbReference>